<reference evidence="3" key="1">
    <citation type="journal article" date="2018" name="Genome Announc.">
        <title>Complete Genome Sequence of the Methanococcus maripaludis Type Strain JJ (DSM 2067), a Model for Selenoprotein Synthesis in Archaea.</title>
        <authorList>
            <person name="Poehlein A."/>
            <person name="Heym D."/>
            <person name="Quitzke V."/>
            <person name="Fersch J."/>
            <person name="Daniel R."/>
            <person name="Rother M."/>
        </authorList>
    </citation>
    <scope>NUCLEOTIDE SEQUENCE [LARGE SCALE GENOMIC DNA]</scope>
    <source>
        <strain evidence="3">DSM 2067</strain>
    </source>
</reference>
<dbReference type="AlphaFoldDB" id="A0A2L1CB20"/>
<accession>A0A2L1CB20</accession>
<dbReference type="RefSeq" id="WP_104838015.1">
    <property type="nucleotide sequence ID" value="NZ_CP026606.1"/>
</dbReference>
<dbReference type="GeneID" id="36102212"/>
<reference evidence="2 4" key="3">
    <citation type="submission" date="2020-08" db="EMBL/GenBank/DDBJ databases">
        <title>Genomic Encyclopedia of Type Strains, Phase IV (KMG-V): Genome sequencing to study the core and pangenomes of soil and plant-associated prokaryotes.</title>
        <authorList>
            <person name="Whitman W."/>
        </authorList>
    </citation>
    <scope>NUCLEOTIDE SEQUENCE [LARGE SCALE GENOMIC DNA]</scope>
    <source>
        <strain evidence="2 4">D1</strain>
    </source>
</reference>
<dbReference type="Proteomes" id="UP000590564">
    <property type="component" value="Unassembled WGS sequence"/>
</dbReference>
<evidence type="ECO:0000313" key="2">
    <source>
        <dbReference type="EMBL" id="MBB6496975.1"/>
    </source>
</evidence>
<sequence length="298" mass="34175">MEKMYSKKGGIPDLKELISILNNFTGIISLDNAKLYYINSKLVFSSLNDKKMDLNDIFKSIPEEFQIDAINMSSNRVNKLLERVSVNNLDEKSSPKDIFVDVYGNIENYVGYGLFKVTLFPRKYKEEIGTILFSNKEEIAAIYQKKDKILVGPKALSKLKTIFAVSDVKICPEKISKQDLDEILGENKDALLKNFVSFEELVEKIKEKSPKIVENDSLYNILPKNPSIVEIVEKNAVIVSNDKSPIMAFLENYDGDKAYRMIKNFCILNNTVFKIYELSEDEFKNIKEFKNAKIKDVN</sequence>
<name>A0A2L1CB20_METMI</name>
<protein>
    <submittedName>
        <fullName evidence="1">Uncharacterized protein</fullName>
    </submittedName>
</protein>
<reference evidence="1" key="2">
    <citation type="submission" date="2018-02" db="EMBL/GenBank/DDBJ databases">
        <title>Complete genome sequence of the Methanococcus maripaludis type strain JJ (DSM 2067), a model for selenoprotein synthesis in Archaea.</title>
        <authorList>
            <person name="Poehlein A."/>
            <person name="Heym D."/>
            <person name="Quitzke V."/>
            <person name="Fersch J."/>
            <person name="Daniel R."/>
            <person name="Rother M."/>
        </authorList>
    </citation>
    <scope>NUCLEOTIDE SEQUENCE [LARGE SCALE GENOMIC DNA]</scope>
    <source>
        <strain evidence="1">DSM 2067</strain>
    </source>
</reference>
<dbReference type="Proteomes" id="UP000239462">
    <property type="component" value="Chromosome"/>
</dbReference>
<proteinExistence type="predicted"/>
<evidence type="ECO:0000313" key="3">
    <source>
        <dbReference type="Proteomes" id="UP000239462"/>
    </source>
</evidence>
<evidence type="ECO:0000313" key="1">
    <source>
        <dbReference type="EMBL" id="AVB76513.1"/>
    </source>
</evidence>
<dbReference type="KEGG" id="mmad:MMJJ_11250"/>
<evidence type="ECO:0000313" key="4">
    <source>
        <dbReference type="Proteomes" id="UP000590564"/>
    </source>
</evidence>
<dbReference type="EMBL" id="CP026606">
    <property type="protein sequence ID" value="AVB76513.1"/>
    <property type="molecule type" value="Genomic_DNA"/>
</dbReference>
<organism evidence="1 3">
    <name type="scientific">Methanococcus maripaludis</name>
    <name type="common">Methanococcus deltae</name>
    <dbReference type="NCBI Taxonomy" id="39152"/>
    <lineage>
        <taxon>Archaea</taxon>
        <taxon>Methanobacteriati</taxon>
        <taxon>Methanobacteriota</taxon>
        <taxon>Methanomada group</taxon>
        <taxon>Methanococci</taxon>
        <taxon>Methanococcales</taxon>
        <taxon>Methanococcaceae</taxon>
        <taxon>Methanococcus</taxon>
    </lineage>
</organism>
<gene>
    <name evidence="2" type="ORF">HNP96_000996</name>
    <name evidence="1" type="ORF">MMJJ_11250</name>
</gene>
<dbReference type="EMBL" id="JACHED010000001">
    <property type="protein sequence ID" value="MBB6496975.1"/>
    <property type="molecule type" value="Genomic_DNA"/>
</dbReference>